<feature type="domain" description="Enoyl reductase (ER)" evidence="1">
    <location>
        <begin position="17"/>
        <end position="363"/>
    </location>
</feature>
<dbReference type="SUPFAM" id="SSF51735">
    <property type="entry name" value="NAD(P)-binding Rossmann-fold domains"/>
    <property type="match status" value="1"/>
</dbReference>
<proteinExistence type="predicted"/>
<evidence type="ECO:0000313" key="2">
    <source>
        <dbReference type="EMBL" id="KAF2830074.1"/>
    </source>
</evidence>
<dbReference type="InterPro" id="IPR036291">
    <property type="entry name" value="NAD(P)-bd_dom_sf"/>
</dbReference>
<dbReference type="SMART" id="SM00829">
    <property type="entry name" value="PKS_ER"/>
    <property type="match status" value="1"/>
</dbReference>
<evidence type="ECO:0000259" key="1">
    <source>
        <dbReference type="SMART" id="SM00829"/>
    </source>
</evidence>
<name>A0A6A7AB28_9PLEO</name>
<dbReference type="GO" id="GO:0016491">
    <property type="term" value="F:oxidoreductase activity"/>
    <property type="evidence" value="ECO:0007669"/>
    <property type="project" value="InterPro"/>
</dbReference>
<dbReference type="InterPro" id="IPR020843">
    <property type="entry name" value="ER"/>
</dbReference>
<dbReference type="EMBL" id="MU006220">
    <property type="protein sequence ID" value="KAF2830074.1"/>
    <property type="molecule type" value="Genomic_DNA"/>
</dbReference>
<dbReference type="Proteomes" id="UP000799424">
    <property type="component" value="Unassembled WGS sequence"/>
</dbReference>
<dbReference type="Gene3D" id="3.90.180.10">
    <property type="entry name" value="Medium-chain alcohol dehydrogenases, catalytic domain"/>
    <property type="match status" value="1"/>
</dbReference>
<dbReference type="CDD" id="cd08276">
    <property type="entry name" value="MDR7"/>
    <property type="match status" value="1"/>
</dbReference>
<dbReference type="Pfam" id="PF00107">
    <property type="entry name" value="ADH_zinc_N"/>
    <property type="match status" value="1"/>
</dbReference>
<dbReference type="InterPro" id="IPR052711">
    <property type="entry name" value="Zinc_ADH-like"/>
</dbReference>
<dbReference type="Pfam" id="PF08240">
    <property type="entry name" value="ADH_N"/>
    <property type="match status" value="1"/>
</dbReference>
<keyword evidence="3" id="KW-1185">Reference proteome</keyword>
<sequence length="368" mass="38865">MSSQTQNTAWTIPSSASKVSDLTKQIFAIPSPGPNQVLVKITAASLNFRDVLISTRSRYYPGDHKANLIPGSDGAGIIHATHPSSSWKRKEGKKVILHCNGWITGDMRNLDFGSVFGGMSQDGTLQEYIVVDDSWIIDRPEGMSAVEGAALVTAGTTAWSAIRSGIDMRMDGELEAWKGAWTDKRLDGKTVLTMGTGGVSCFAIQIAAALGATVIATSSSVSKLDVAKSLGAAHVVDYAQTPDWEQEVLRLTDGRGVDHVVETGGAGTLMKSIASTRSGGQITLLGILTPNAPIPAEFTPSVLFGAKTIRGQTGFSRDAVAELSAFVAAHSIQPVIAQEFAFSDMVAAFEALQKQNSVGKIVVKIADE</sequence>
<dbReference type="SUPFAM" id="SSF50129">
    <property type="entry name" value="GroES-like"/>
    <property type="match status" value="1"/>
</dbReference>
<protein>
    <submittedName>
        <fullName evidence="2">Alcohol dehydrogenase superfamily, zinc-containing protein</fullName>
    </submittedName>
</protein>
<dbReference type="PANTHER" id="PTHR45033:SF2">
    <property type="entry name" value="ZINC-TYPE ALCOHOL DEHYDROGENASE-LIKE PROTEIN C1773.06C"/>
    <property type="match status" value="1"/>
</dbReference>
<dbReference type="PANTHER" id="PTHR45033">
    <property type="match status" value="1"/>
</dbReference>
<dbReference type="OrthoDB" id="3509362at2759"/>
<dbReference type="Gene3D" id="3.40.50.720">
    <property type="entry name" value="NAD(P)-binding Rossmann-like Domain"/>
    <property type="match status" value="1"/>
</dbReference>
<accession>A0A6A7AB28</accession>
<gene>
    <name evidence="2" type="ORF">CC86DRAFT_444092</name>
</gene>
<dbReference type="InterPro" id="IPR013149">
    <property type="entry name" value="ADH-like_C"/>
</dbReference>
<dbReference type="AlphaFoldDB" id="A0A6A7AB28"/>
<evidence type="ECO:0000313" key="3">
    <source>
        <dbReference type="Proteomes" id="UP000799424"/>
    </source>
</evidence>
<organism evidence="2 3">
    <name type="scientific">Ophiobolus disseminans</name>
    <dbReference type="NCBI Taxonomy" id="1469910"/>
    <lineage>
        <taxon>Eukaryota</taxon>
        <taxon>Fungi</taxon>
        <taxon>Dikarya</taxon>
        <taxon>Ascomycota</taxon>
        <taxon>Pezizomycotina</taxon>
        <taxon>Dothideomycetes</taxon>
        <taxon>Pleosporomycetidae</taxon>
        <taxon>Pleosporales</taxon>
        <taxon>Pleosporineae</taxon>
        <taxon>Phaeosphaeriaceae</taxon>
        <taxon>Ophiobolus</taxon>
    </lineage>
</organism>
<reference evidence="2" key="1">
    <citation type="journal article" date="2020" name="Stud. Mycol.">
        <title>101 Dothideomycetes genomes: a test case for predicting lifestyles and emergence of pathogens.</title>
        <authorList>
            <person name="Haridas S."/>
            <person name="Albert R."/>
            <person name="Binder M."/>
            <person name="Bloem J."/>
            <person name="Labutti K."/>
            <person name="Salamov A."/>
            <person name="Andreopoulos B."/>
            <person name="Baker S."/>
            <person name="Barry K."/>
            <person name="Bills G."/>
            <person name="Bluhm B."/>
            <person name="Cannon C."/>
            <person name="Castanera R."/>
            <person name="Culley D."/>
            <person name="Daum C."/>
            <person name="Ezra D."/>
            <person name="Gonzalez J."/>
            <person name="Henrissat B."/>
            <person name="Kuo A."/>
            <person name="Liang C."/>
            <person name="Lipzen A."/>
            <person name="Lutzoni F."/>
            <person name="Magnuson J."/>
            <person name="Mondo S."/>
            <person name="Nolan M."/>
            <person name="Ohm R."/>
            <person name="Pangilinan J."/>
            <person name="Park H.-J."/>
            <person name="Ramirez L."/>
            <person name="Alfaro M."/>
            <person name="Sun H."/>
            <person name="Tritt A."/>
            <person name="Yoshinaga Y."/>
            <person name="Zwiers L.-H."/>
            <person name="Turgeon B."/>
            <person name="Goodwin S."/>
            <person name="Spatafora J."/>
            <person name="Crous P."/>
            <person name="Grigoriev I."/>
        </authorList>
    </citation>
    <scope>NUCLEOTIDE SEQUENCE</scope>
    <source>
        <strain evidence="2">CBS 113818</strain>
    </source>
</reference>
<dbReference type="InterPro" id="IPR013154">
    <property type="entry name" value="ADH-like_N"/>
</dbReference>
<dbReference type="InterPro" id="IPR011032">
    <property type="entry name" value="GroES-like_sf"/>
</dbReference>